<proteinExistence type="inferred from homology"/>
<feature type="domain" description="HTH lysR-type" evidence="5">
    <location>
        <begin position="7"/>
        <end position="65"/>
    </location>
</feature>
<evidence type="ECO:0000256" key="4">
    <source>
        <dbReference type="ARBA" id="ARBA00023163"/>
    </source>
</evidence>
<dbReference type="Gene3D" id="3.40.190.290">
    <property type="match status" value="1"/>
</dbReference>
<dbReference type="PANTHER" id="PTHR30126">
    <property type="entry name" value="HTH-TYPE TRANSCRIPTIONAL REGULATOR"/>
    <property type="match status" value="1"/>
</dbReference>
<dbReference type="GO" id="GO:0003700">
    <property type="term" value="F:DNA-binding transcription factor activity"/>
    <property type="evidence" value="ECO:0007669"/>
    <property type="project" value="InterPro"/>
</dbReference>
<dbReference type="SUPFAM" id="SSF53850">
    <property type="entry name" value="Periplasmic binding protein-like II"/>
    <property type="match status" value="1"/>
</dbReference>
<comment type="caution">
    <text evidence="6">The sequence shown here is derived from an EMBL/GenBank/DDBJ whole genome shotgun (WGS) entry which is preliminary data.</text>
</comment>
<dbReference type="SUPFAM" id="SSF46785">
    <property type="entry name" value="Winged helix' DNA-binding domain"/>
    <property type="match status" value="1"/>
</dbReference>
<dbReference type="OrthoDB" id="196624at2"/>
<dbReference type="InterPro" id="IPR005119">
    <property type="entry name" value="LysR_subst-bd"/>
</dbReference>
<accession>A0A0B2C095</accession>
<sequence>MSEPGTPSLDQLRIFLAIVDEGSFAGAGRRLNRAVSVISYGIANLEAQLGLVLFEREGTRKPRLTEAGRAVLTEARGLAEGMDALRAKARGLLHGLEAEVSLSVDVMLPPERLGRVLRAFAREYPTVSLRLHVEALGAVTAMVLERAAVIGLSGPLAIGVPAIDSCAAGSVRMVPVAAPDHPLARMDTIPSGAARGHTQLVLTDRSSFTEGRTFSVISHRTWRLADLGSKHALLREGIGWGNMPLPMIEPDLAAGTLLRLALPDHPGGTYRFCGIWRRDALPGPAARWLLDQFVAEGGGDATQDAPGDL</sequence>
<evidence type="ECO:0000313" key="7">
    <source>
        <dbReference type="Proteomes" id="UP000030988"/>
    </source>
</evidence>
<evidence type="ECO:0000256" key="3">
    <source>
        <dbReference type="ARBA" id="ARBA00023125"/>
    </source>
</evidence>
<reference evidence="6 7" key="1">
    <citation type="submission" date="2014-11" db="EMBL/GenBank/DDBJ databases">
        <title>Draft genome sequence of Kirrobacter mercurialis.</title>
        <authorList>
            <person name="Coil D.A."/>
            <person name="Eisen J.A."/>
        </authorList>
    </citation>
    <scope>NUCLEOTIDE SEQUENCE [LARGE SCALE GENOMIC DNA]</scope>
    <source>
        <strain evidence="6 7">Coronado</strain>
    </source>
</reference>
<dbReference type="InterPro" id="IPR036388">
    <property type="entry name" value="WH-like_DNA-bd_sf"/>
</dbReference>
<dbReference type="InterPro" id="IPR036390">
    <property type="entry name" value="WH_DNA-bd_sf"/>
</dbReference>
<dbReference type="PANTHER" id="PTHR30126:SF91">
    <property type="entry name" value="LYSR FAMILY TRANSCRIPTIONAL REGULATOR"/>
    <property type="match status" value="1"/>
</dbReference>
<dbReference type="EMBL" id="JTDN01000001">
    <property type="protein sequence ID" value="KHL25682.1"/>
    <property type="molecule type" value="Genomic_DNA"/>
</dbReference>
<dbReference type="Gene3D" id="1.10.10.10">
    <property type="entry name" value="Winged helix-like DNA-binding domain superfamily/Winged helix DNA-binding domain"/>
    <property type="match status" value="1"/>
</dbReference>
<dbReference type="PROSITE" id="PS50931">
    <property type="entry name" value="HTH_LYSR"/>
    <property type="match status" value="1"/>
</dbReference>
<dbReference type="InterPro" id="IPR000847">
    <property type="entry name" value="LysR_HTH_N"/>
</dbReference>
<evidence type="ECO:0000256" key="2">
    <source>
        <dbReference type="ARBA" id="ARBA00023015"/>
    </source>
</evidence>
<dbReference type="RefSeq" id="WP_039094264.1">
    <property type="nucleotide sequence ID" value="NZ_JTDN01000001.1"/>
</dbReference>
<dbReference type="Proteomes" id="UP000030988">
    <property type="component" value="Unassembled WGS sequence"/>
</dbReference>
<keyword evidence="4" id="KW-0804">Transcription</keyword>
<dbReference type="STRING" id="1572751.PK98_03275"/>
<keyword evidence="3" id="KW-0238">DNA-binding</keyword>
<gene>
    <name evidence="6" type="ORF">PK98_03275</name>
</gene>
<evidence type="ECO:0000256" key="1">
    <source>
        <dbReference type="ARBA" id="ARBA00009437"/>
    </source>
</evidence>
<keyword evidence="7" id="KW-1185">Reference proteome</keyword>
<dbReference type="GO" id="GO:0000976">
    <property type="term" value="F:transcription cis-regulatory region binding"/>
    <property type="evidence" value="ECO:0007669"/>
    <property type="project" value="TreeGrafter"/>
</dbReference>
<protein>
    <submittedName>
        <fullName evidence="6">LysR family transcriptional regulator</fullName>
    </submittedName>
</protein>
<organism evidence="6 7">
    <name type="scientific">Croceibacterium mercuriale</name>
    <dbReference type="NCBI Taxonomy" id="1572751"/>
    <lineage>
        <taxon>Bacteria</taxon>
        <taxon>Pseudomonadati</taxon>
        <taxon>Pseudomonadota</taxon>
        <taxon>Alphaproteobacteria</taxon>
        <taxon>Sphingomonadales</taxon>
        <taxon>Erythrobacteraceae</taxon>
        <taxon>Croceibacterium</taxon>
    </lineage>
</organism>
<evidence type="ECO:0000259" key="5">
    <source>
        <dbReference type="PROSITE" id="PS50931"/>
    </source>
</evidence>
<dbReference type="AlphaFoldDB" id="A0A0B2C095"/>
<dbReference type="Pfam" id="PF03466">
    <property type="entry name" value="LysR_substrate"/>
    <property type="match status" value="1"/>
</dbReference>
<dbReference type="Pfam" id="PF00126">
    <property type="entry name" value="HTH_1"/>
    <property type="match status" value="1"/>
</dbReference>
<comment type="similarity">
    <text evidence="1">Belongs to the LysR transcriptional regulatory family.</text>
</comment>
<keyword evidence="2" id="KW-0805">Transcription regulation</keyword>
<name>A0A0B2C095_9SPHN</name>
<evidence type="ECO:0000313" key="6">
    <source>
        <dbReference type="EMBL" id="KHL25682.1"/>
    </source>
</evidence>